<dbReference type="Proteomes" id="UP000663722">
    <property type="component" value="Chromosome"/>
</dbReference>
<reference evidence="2" key="1">
    <citation type="journal article" date="2021" name="Microb. Physiol.">
        <title>Proteogenomic Insights into the Physiology of Marine, Sulfate-Reducing, Filamentous Desulfonema limicola and Desulfonema magnum.</title>
        <authorList>
            <person name="Schnaars V."/>
            <person name="Wohlbrand L."/>
            <person name="Scheve S."/>
            <person name="Hinrichs C."/>
            <person name="Reinhardt R."/>
            <person name="Rabus R."/>
        </authorList>
    </citation>
    <scope>NUCLEOTIDE SEQUENCE</scope>
    <source>
        <strain evidence="2">4be13</strain>
    </source>
</reference>
<gene>
    <name evidence="2" type="ORF">dnm_055530</name>
</gene>
<dbReference type="SUPFAM" id="SSF55729">
    <property type="entry name" value="Acyl-CoA N-acyltransferases (Nat)"/>
    <property type="match status" value="1"/>
</dbReference>
<accession>A0A975BPU6</accession>
<dbReference type="RefSeq" id="WP_207678088.1">
    <property type="nucleotide sequence ID" value="NZ_CP061800.1"/>
</dbReference>
<evidence type="ECO:0000313" key="2">
    <source>
        <dbReference type="EMBL" id="QTA89497.1"/>
    </source>
</evidence>
<organism evidence="2 3">
    <name type="scientific">Desulfonema magnum</name>
    <dbReference type="NCBI Taxonomy" id="45655"/>
    <lineage>
        <taxon>Bacteria</taxon>
        <taxon>Pseudomonadati</taxon>
        <taxon>Thermodesulfobacteriota</taxon>
        <taxon>Desulfobacteria</taxon>
        <taxon>Desulfobacterales</taxon>
        <taxon>Desulfococcaceae</taxon>
        <taxon>Desulfonema</taxon>
    </lineage>
</organism>
<dbReference type="InterPro" id="IPR000182">
    <property type="entry name" value="GNAT_dom"/>
</dbReference>
<dbReference type="EMBL" id="CP061800">
    <property type="protein sequence ID" value="QTA89497.1"/>
    <property type="molecule type" value="Genomic_DNA"/>
</dbReference>
<dbReference type="Pfam" id="PF00583">
    <property type="entry name" value="Acetyltransf_1"/>
    <property type="match status" value="1"/>
</dbReference>
<dbReference type="InterPro" id="IPR016181">
    <property type="entry name" value="Acyl_CoA_acyltransferase"/>
</dbReference>
<protein>
    <submittedName>
        <fullName evidence="2">GNAT domain-containing protein</fullName>
    </submittedName>
</protein>
<evidence type="ECO:0000259" key="1">
    <source>
        <dbReference type="PROSITE" id="PS51186"/>
    </source>
</evidence>
<name>A0A975BPU6_9BACT</name>
<proteinExistence type="predicted"/>
<dbReference type="Gene3D" id="3.40.630.30">
    <property type="match status" value="1"/>
</dbReference>
<dbReference type="AlphaFoldDB" id="A0A975BPU6"/>
<evidence type="ECO:0000313" key="3">
    <source>
        <dbReference type="Proteomes" id="UP000663722"/>
    </source>
</evidence>
<dbReference type="CDD" id="cd04301">
    <property type="entry name" value="NAT_SF"/>
    <property type="match status" value="1"/>
</dbReference>
<dbReference type="KEGG" id="dmm:dnm_055530"/>
<dbReference type="PROSITE" id="PS51186">
    <property type="entry name" value="GNAT"/>
    <property type="match status" value="1"/>
</dbReference>
<dbReference type="GO" id="GO:0016747">
    <property type="term" value="F:acyltransferase activity, transferring groups other than amino-acyl groups"/>
    <property type="evidence" value="ECO:0007669"/>
    <property type="project" value="InterPro"/>
</dbReference>
<keyword evidence="3" id="KW-1185">Reference proteome</keyword>
<feature type="domain" description="N-acetyltransferase" evidence="1">
    <location>
        <begin position="18"/>
        <end position="181"/>
    </location>
</feature>
<sequence length="187" mass="22343">MPQERYPKELVLKDHKEVMLKPVEPDDHKRIVRFYQDMQLEFRWFLKEDPCDPDVVRKWIENQKSGKCFSILACYKDRIVGHAALLLRLYGGRKHVGRLRTMVAPDFAGKRLGTWMVFDLTKRAMELGLEKIRCDFVIGVEDLAVKAFRNMDFVEEGLLKHYIRDEKGNYHDYQIMIKHLHKEWSDF</sequence>